<gene>
    <name evidence="2" type="ORF">LZZ85_09180</name>
</gene>
<proteinExistence type="predicted"/>
<dbReference type="InterPro" id="IPR011042">
    <property type="entry name" value="6-blade_b-propeller_TolB-like"/>
</dbReference>
<evidence type="ECO:0008006" key="4">
    <source>
        <dbReference type="Google" id="ProtNLM"/>
    </source>
</evidence>
<feature type="chain" id="PRO_5047135047" description="6-bladed beta-propeller" evidence="1">
    <location>
        <begin position="20"/>
        <end position="269"/>
    </location>
</feature>
<reference evidence="2" key="1">
    <citation type="submission" date="2022-01" db="EMBL/GenBank/DDBJ databases">
        <authorList>
            <person name="Jo J.-H."/>
            <person name="Im W.-T."/>
        </authorList>
    </citation>
    <scope>NUCLEOTIDE SEQUENCE</scope>
    <source>
        <strain evidence="2">NA20</strain>
    </source>
</reference>
<name>A0ABS9KQ44_9BACT</name>
<keyword evidence="1" id="KW-0732">Signal</keyword>
<sequence>MRKLILLYVLLFATFVSMAQTDSAFRYIRSVKGEIAAFTVDNLDNIYLLGTTNQIKKLNSNGDSVAVYNNVKRYGQATLIDVSNPLKILLYYRDFATIVMLDRFLNEVNTIDLRRQNIFQAKAIGQSFDNKVWVYDEVENKLKKVDEDGKILQETPDFRQLFNSAPSPQKIFDQERYVYLYDSAQAVFVFDYYGTLKNKILIEGWKNFKVAGKYIYGSKENKLVRYDISSLKVDEWNLPDQLRTARSFNFSGTRLYTLQKDGIDIYEFQ</sequence>
<dbReference type="RefSeq" id="WP_237870884.1">
    <property type="nucleotide sequence ID" value="NZ_JAKLTR010000005.1"/>
</dbReference>
<comment type="caution">
    <text evidence="2">The sequence shown here is derived from an EMBL/GenBank/DDBJ whole genome shotgun (WGS) entry which is preliminary data.</text>
</comment>
<dbReference type="Proteomes" id="UP001165367">
    <property type="component" value="Unassembled WGS sequence"/>
</dbReference>
<dbReference type="EMBL" id="JAKLTR010000005">
    <property type="protein sequence ID" value="MCG2614452.1"/>
    <property type="molecule type" value="Genomic_DNA"/>
</dbReference>
<feature type="signal peptide" evidence="1">
    <location>
        <begin position="1"/>
        <end position="19"/>
    </location>
</feature>
<evidence type="ECO:0000256" key="1">
    <source>
        <dbReference type="SAM" id="SignalP"/>
    </source>
</evidence>
<evidence type="ECO:0000313" key="3">
    <source>
        <dbReference type="Proteomes" id="UP001165367"/>
    </source>
</evidence>
<accession>A0ABS9KQ44</accession>
<dbReference type="SUPFAM" id="SSF101898">
    <property type="entry name" value="NHL repeat"/>
    <property type="match status" value="1"/>
</dbReference>
<protein>
    <recommendedName>
        <fullName evidence="4">6-bladed beta-propeller</fullName>
    </recommendedName>
</protein>
<evidence type="ECO:0000313" key="2">
    <source>
        <dbReference type="EMBL" id="MCG2614452.1"/>
    </source>
</evidence>
<dbReference type="Gene3D" id="2.120.10.30">
    <property type="entry name" value="TolB, C-terminal domain"/>
    <property type="match status" value="1"/>
</dbReference>
<organism evidence="2 3">
    <name type="scientific">Terrimonas ginsenosidimutans</name>
    <dbReference type="NCBI Taxonomy" id="2908004"/>
    <lineage>
        <taxon>Bacteria</taxon>
        <taxon>Pseudomonadati</taxon>
        <taxon>Bacteroidota</taxon>
        <taxon>Chitinophagia</taxon>
        <taxon>Chitinophagales</taxon>
        <taxon>Chitinophagaceae</taxon>
        <taxon>Terrimonas</taxon>
    </lineage>
</organism>
<keyword evidence="3" id="KW-1185">Reference proteome</keyword>